<feature type="domain" description="HAMP" evidence="10">
    <location>
        <begin position="676"/>
        <end position="728"/>
    </location>
</feature>
<feature type="domain" description="HAMP" evidence="10">
    <location>
        <begin position="367"/>
        <end position="420"/>
    </location>
</feature>
<dbReference type="STRING" id="871652.SAMN04515673_10691"/>
<keyword evidence="7" id="KW-0812">Transmembrane</keyword>
<dbReference type="GO" id="GO:0007165">
    <property type="term" value="P:signal transduction"/>
    <property type="evidence" value="ECO:0007669"/>
    <property type="project" value="UniProtKB-KW"/>
</dbReference>
<feature type="transmembrane region" description="Helical" evidence="7">
    <location>
        <begin position="352"/>
        <end position="370"/>
    </location>
</feature>
<keyword evidence="12" id="KW-1185">Reference proteome</keyword>
<comment type="similarity">
    <text evidence="3">Belongs to the methyl-accepting chemotaxis (MCP) protein family.</text>
</comment>
<dbReference type="Gene3D" id="1.10.8.500">
    <property type="entry name" value="HAMP domain in histidine kinase"/>
    <property type="match status" value="1"/>
</dbReference>
<evidence type="ECO:0000259" key="10">
    <source>
        <dbReference type="PROSITE" id="PS50885"/>
    </source>
</evidence>
<dbReference type="CDD" id="cd11386">
    <property type="entry name" value="MCP_signal"/>
    <property type="match status" value="1"/>
</dbReference>
<gene>
    <name evidence="11" type="ORF">SAMN04515673_10691</name>
</gene>
<keyword evidence="4" id="KW-0807">Transducer</keyword>
<keyword evidence="7" id="KW-1133">Transmembrane helix</keyword>
<dbReference type="InterPro" id="IPR003660">
    <property type="entry name" value="HAMP_dom"/>
</dbReference>
<dbReference type="PROSITE" id="PS50113">
    <property type="entry name" value="PAC"/>
    <property type="match status" value="1"/>
</dbReference>
<feature type="region of interest" description="Disordered" evidence="6">
    <location>
        <begin position="990"/>
        <end position="1015"/>
    </location>
</feature>
<evidence type="ECO:0000256" key="1">
    <source>
        <dbReference type="ARBA" id="ARBA00004370"/>
    </source>
</evidence>
<evidence type="ECO:0000256" key="3">
    <source>
        <dbReference type="ARBA" id="ARBA00029447"/>
    </source>
</evidence>
<dbReference type="InterPro" id="IPR004089">
    <property type="entry name" value="MCPsignal_dom"/>
</dbReference>
<dbReference type="PROSITE" id="PS50111">
    <property type="entry name" value="CHEMOTAXIS_TRANSDUC_2"/>
    <property type="match status" value="1"/>
</dbReference>
<dbReference type="Gene3D" id="3.30.450.20">
    <property type="entry name" value="PAS domain"/>
    <property type="match status" value="3"/>
</dbReference>
<keyword evidence="7" id="KW-0472">Membrane</keyword>
<dbReference type="InterPro" id="IPR035965">
    <property type="entry name" value="PAS-like_dom_sf"/>
</dbReference>
<dbReference type="AlphaFoldDB" id="A0A1I6DZ59"/>
<dbReference type="CDD" id="cd18774">
    <property type="entry name" value="PDC2_HK_sensor"/>
    <property type="match status" value="1"/>
</dbReference>
<proteinExistence type="inferred from homology"/>
<dbReference type="PROSITE" id="PS50885">
    <property type="entry name" value="HAMP"/>
    <property type="match status" value="2"/>
</dbReference>
<evidence type="ECO:0000256" key="4">
    <source>
        <dbReference type="PROSITE-ProRule" id="PRU00284"/>
    </source>
</evidence>
<accession>A0A1I6DZ59</accession>
<comment type="subcellular location">
    <subcellularLocation>
        <location evidence="1">Membrane</location>
    </subcellularLocation>
</comment>
<evidence type="ECO:0000256" key="2">
    <source>
        <dbReference type="ARBA" id="ARBA00022500"/>
    </source>
</evidence>
<evidence type="ECO:0000259" key="8">
    <source>
        <dbReference type="PROSITE" id="PS50111"/>
    </source>
</evidence>
<dbReference type="SMART" id="SM00283">
    <property type="entry name" value="MA"/>
    <property type="match status" value="1"/>
</dbReference>
<dbReference type="GO" id="GO:0006935">
    <property type="term" value="P:chemotaxis"/>
    <property type="evidence" value="ECO:0007669"/>
    <property type="project" value="UniProtKB-KW"/>
</dbReference>
<dbReference type="Proteomes" id="UP000199302">
    <property type="component" value="Unassembled WGS sequence"/>
</dbReference>
<feature type="domain" description="PAC" evidence="9">
    <location>
        <begin position="615"/>
        <end position="669"/>
    </location>
</feature>
<evidence type="ECO:0000313" key="11">
    <source>
        <dbReference type="EMBL" id="SFR10612.1"/>
    </source>
</evidence>
<dbReference type="Pfam" id="PF13426">
    <property type="entry name" value="PAS_9"/>
    <property type="match status" value="1"/>
</dbReference>
<dbReference type="Gene3D" id="1.10.287.950">
    <property type="entry name" value="Methyl-accepting chemotaxis protein"/>
    <property type="match status" value="1"/>
</dbReference>
<evidence type="ECO:0000256" key="6">
    <source>
        <dbReference type="SAM" id="MobiDB-lite"/>
    </source>
</evidence>
<dbReference type="NCBIfam" id="TIGR00229">
    <property type="entry name" value="sensory_box"/>
    <property type="match status" value="1"/>
</dbReference>
<dbReference type="SUPFAM" id="SSF55785">
    <property type="entry name" value="PYP-like sensor domain (PAS domain)"/>
    <property type="match status" value="1"/>
</dbReference>
<evidence type="ECO:0000256" key="5">
    <source>
        <dbReference type="SAM" id="Coils"/>
    </source>
</evidence>
<dbReference type="GO" id="GO:0016020">
    <property type="term" value="C:membrane"/>
    <property type="evidence" value="ECO:0007669"/>
    <property type="project" value="UniProtKB-SubCell"/>
</dbReference>
<evidence type="ECO:0000259" key="9">
    <source>
        <dbReference type="PROSITE" id="PS50113"/>
    </source>
</evidence>
<keyword evidence="5" id="KW-0175">Coiled coil</keyword>
<dbReference type="EMBL" id="FOYI01000006">
    <property type="protein sequence ID" value="SFR10612.1"/>
    <property type="molecule type" value="Genomic_DNA"/>
</dbReference>
<feature type="domain" description="Methyl-accepting transducer" evidence="8">
    <location>
        <begin position="733"/>
        <end position="962"/>
    </location>
</feature>
<keyword evidence="2" id="KW-0145">Chemotaxis</keyword>
<organism evidence="11 12">
    <name type="scientific">Poseidonocella sedimentorum</name>
    <dbReference type="NCBI Taxonomy" id="871652"/>
    <lineage>
        <taxon>Bacteria</taxon>
        <taxon>Pseudomonadati</taxon>
        <taxon>Pseudomonadota</taxon>
        <taxon>Alphaproteobacteria</taxon>
        <taxon>Rhodobacterales</taxon>
        <taxon>Roseobacteraceae</taxon>
        <taxon>Poseidonocella</taxon>
    </lineage>
</organism>
<feature type="coiled-coil region" evidence="5">
    <location>
        <begin position="709"/>
        <end position="740"/>
    </location>
</feature>
<dbReference type="PANTHER" id="PTHR43531:SF11">
    <property type="entry name" value="METHYL-ACCEPTING CHEMOTAXIS PROTEIN 3"/>
    <property type="match status" value="1"/>
</dbReference>
<name>A0A1I6DZ59_9RHOB</name>
<dbReference type="FunFam" id="1.10.287.950:FF:000001">
    <property type="entry name" value="Methyl-accepting chemotaxis sensory transducer"/>
    <property type="match status" value="1"/>
</dbReference>
<dbReference type="InterPro" id="IPR000700">
    <property type="entry name" value="PAS-assoc_C"/>
</dbReference>
<protein>
    <submittedName>
        <fullName evidence="11">Methyl-accepting chemotaxis sensory transducer with Pas/Pac sensor</fullName>
    </submittedName>
</protein>
<dbReference type="Pfam" id="PF00015">
    <property type="entry name" value="MCPsignal"/>
    <property type="match status" value="1"/>
</dbReference>
<evidence type="ECO:0000313" key="12">
    <source>
        <dbReference type="Proteomes" id="UP000199302"/>
    </source>
</evidence>
<sequence>MLSKLQNMSIGAKLPIIISLLIVASITGLSYFSYQSMRSTLEEEAGSKLEGIAQLQVQTLEQMLAEIERDIQLQAGSPGVVGAMSAFARAYQWIGDPASELQQIYITDNPNGTDEKAAMTAADNGTFYDAAHRQYHPAFHGLRDAMGYQDIFLIDDEGNIIYSVSKGVDFATNLLSGPWKDTGLADVFRRANQAAPDGGSAFADFAPYGAAADLPASFIARPVFGNDGDRIGVVAFTIPTERLNSAVSSTAGLGESGTAFVIGGDHLYRTDTPKSEVNDALTTRLDADVVNRALAGEQGLGLFNDSWGNEVYGYYAPINFGGVTWGMIVEQSTDELFAAVGKTLRVQMIQGAILLAAAIAIGIVVSRGIAMPLRRLSGSVAEISAGNYDAEVASQDRGDEIGQIASALESFRAVLADAEEDARDAAFKGAAYGASASPMMLTDLEHKVLTVNPAFEKLVETAADDIATKVPGFDPAAIVGHHLDLFKGLFGSSVAALLDPAVLPKHLKIDAGDTSLELFAGLVRGRDGEPIGYALEWSDRTEEIRNETTLEALDKNLCRALICVEGSIKTVNKTFCEAVGMDEGHLLERSATKMVSYDDSEGKQSEMWSDLRSGRSVLGRFAVKSEDGSTRILEGSISPVPNQHGEPSGFILMGGDVTEARAEIEAADERRKAMAADQARVVDGLRVCLERVAEGDLTAMLDTPFPMEYEQLREDFNRAVTRLQDAMQNVVANASQIREEASDISSAVDALSKRTESQAATLQQTAAALDELTASVKSASDGAQQAENVVKDARGNAENSGSVVREAVEAMKEIETSSQEISKITSLIDDIAFQTNLLALNAGVEAARAGDAGRGFAVVASEVRELAQRSQEAASRINNLITASGNHVKRGVSLVDATGKALKGIVESVIDISGHVGQIAQASVEQAGGLQEINSSVNQLDQATQHNAAMAEETTAASQLLAQEATRLTDTTKQFKVGDTAVLASGRSPKVAPAALAPKPAKAAGSPASFDGSAALKTDFDSDWGDF</sequence>
<dbReference type="RefSeq" id="WP_177220526.1">
    <property type="nucleotide sequence ID" value="NZ_FOYI01000006.1"/>
</dbReference>
<dbReference type="CDD" id="cd06225">
    <property type="entry name" value="HAMP"/>
    <property type="match status" value="1"/>
</dbReference>
<dbReference type="PANTHER" id="PTHR43531">
    <property type="entry name" value="PROTEIN ICFG"/>
    <property type="match status" value="1"/>
</dbReference>
<dbReference type="InterPro" id="IPR000014">
    <property type="entry name" value="PAS"/>
</dbReference>
<dbReference type="SMART" id="SM00304">
    <property type="entry name" value="HAMP"/>
    <property type="match status" value="2"/>
</dbReference>
<dbReference type="SUPFAM" id="SSF58104">
    <property type="entry name" value="Methyl-accepting chemotaxis protein (MCP) signaling domain"/>
    <property type="match status" value="1"/>
</dbReference>
<dbReference type="CDD" id="cd18773">
    <property type="entry name" value="PDC1_HK_sensor"/>
    <property type="match status" value="1"/>
</dbReference>
<dbReference type="Pfam" id="PF00672">
    <property type="entry name" value="HAMP"/>
    <property type="match status" value="1"/>
</dbReference>
<feature type="compositionally biased region" description="Low complexity" evidence="6">
    <location>
        <begin position="990"/>
        <end position="1009"/>
    </location>
</feature>
<reference evidence="11 12" key="1">
    <citation type="submission" date="2016-10" db="EMBL/GenBank/DDBJ databases">
        <authorList>
            <person name="de Groot N.N."/>
        </authorList>
    </citation>
    <scope>NUCLEOTIDE SEQUENCE [LARGE SCALE GENOMIC DNA]</scope>
    <source>
        <strain evidence="12">KMM 9023,NRIC 0796,JCM 17311,KCTC 23692</strain>
    </source>
</reference>
<dbReference type="SUPFAM" id="SSF158472">
    <property type="entry name" value="HAMP domain-like"/>
    <property type="match status" value="1"/>
</dbReference>
<evidence type="ECO:0000256" key="7">
    <source>
        <dbReference type="SAM" id="Phobius"/>
    </source>
</evidence>
<feature type="transmembrane region" description="Helical" evidence="7">
    <location>
        <begin position="12"/>
        <end position="32"/>
    </location>
</feature>
<dbReference type="InterPro" id="IPR051310">
    <property type="entry name" value="MCP_chemotaxis"/>
</dbReference>